<dbReference type="Pfam" id="PF21799">
    <property type="entry name" value="MurD-like_N"/>
    <property type="match status" value="1"/>
</dbReference>
<gene>
    <name evidence="9 13" type="primary">murD</name>
    <name evidence="13" type="ORF">FK530_07735</name>
</gene>
<dbReference type="Gene3D" id="3.90.190.20">
    <property type="entry name" value="Mur ligase, C-terminal domain"/>
    <property type="match status" value="1"/>
</dbReference>
<dbReference type="GO" id="GO:0071555">
    <property type="term" value="P:cell wall organization"/>
    <property type="evidence" value="ECO:0007669"/>
    <property type="project" value="UniProtKB-KW"/>
</dbReference>
<keyword evidence="8 9" id="KW-0131">Cell cycle</keyword>
<dbReference type="GO" id="GO:0004326">
    <property type="term" value="F:tetrahydrofolylpolyglutamate synthase activity"/>
    <property type="evidence" value="ECO:0007669"/>
    <property type="project" value="InterPro"/>
</dbReference>
<evidence type="ECO:0000259" key="12">
    <source>
        <dbReference type="Pfam" id="PF08245"/>
    </source>
</evidence>
<organism evidence="13 14">
    <name type="scientific">Tsukamurella conjunctivitidis</name>
    <dbReference type="NCBI Taxonomy" id="2592068"/>
    <lineage>
        <taxon>Bacteria</taxon>
        <taxon>Bacillati</taxon>
        <taxon>Actinomycetota</taxon>
        <taxon>Actinomycetes</taxon>
        <taxon>Mycobacteriales</taxon>
        <taxon>Tsukamurellaceae</taxon>
        <taxon>Tsukamurella</taxon>
    </lineage>
</organism>
<dbReference type="GO" id="GO:0009252">
    <property type="term" value="P:peptidoglycan biosynthetic process"/>
    <property type="evidence" value="ECO:0007669"/>
    <property type="project" value="UniProtKB-UniRule"/>
</dbReference>
<proteinExistence type="inferred from homology"/>
<dbReference type="UniPathway" id="UPA00219"/>
<evidence type="ECO:0000256" key="8">
    <source>
        <dbReference type="ARBA" id="ARBA00023306"/>
    </source>
</evidence>
<dbReference type="AlphaFoldDB" id="A0A5C5S471"/>
<dbReference type="PANTHER" id="PTHR43692">
    <property type="entry name" value="UDP-N-ACETYLMURAMOYLALANINE--D-GLUTAMATE LIGASE"/>
    <property type="match status" value="1"/>
</dbReference>
<dbReference type="InterPro" id="IPR004101">
    <property type="entry name" value="Mur_ligase_C"/>
</dbReference>
<dbReference type="GO" id="GO:0008360">
    <property type="term" value="P:regulation of cell shape"/>
    <property type="evidence" value="ECO:0007669"/>
    <property type="project" value="UniProtKB-KW"/>
</dbReference>
<sequence length="492" mass="49209">MATIPGPGAHVLVAGGGVTGPAVARALLRLGATVTVADGKPAAREKVAAEVPGITVLDLSGLGAADLAAYDLVVVAPGFRPTADVVVAAEAAGVEVIGDVELAWRIDRAGAFGAPRDWLVVTGTNGKTTTTQMLESILLHAGVRAVACGNIGRPVIDAIGDDADPRVLAVELSSFQLHWAPSVRPRAGVVLNVAEDHLDWHGSMAAYTADKARALAGELAVIGLDDPVASGLRGTVTVGFTVGEPGPGDYGVRGGVLVDGAGAPVLLADRVSPPGPAGIADALAATALAQAVGVTAARAGEALAAFRVGAHRAETVARVRGVTYIDDSKATNPHAALNSIEAHERVVWVAGGQLKGADIAPLVQRVAPRLMGAVLLGLDRDEIAGSLARHAPDVPVVRVSAGEHSRVSPVTNDASRSVGTTGASDVRVSGDADAVMAAVVAEAARIAEAAAHDGAAPVVLLAPAAASLDMFTSYGHRGDAFAASARALGDAS</sequence>
<dbReference type="EMBL" id="VIGX01000003">
    <property type="protein sequence ID" value="TWS29423.1"/>
    <property type="molecule type" value="Genomic_DNA"/>
</dbReference>
<comment type="function">
    <text evidence="9 10">Cell wall formation. Catalyzes the addition of glutamate to the nucleotide precursor UDP-N-acetylmuramoyl-L-alanine (UMA).</text>
</comment>
<dbReference type="Proteomes" id="UP000319375">
    <property type="component" value="Unassembled WGS sequence"/>
</dbReference>
<dbReference type="SUPFAM" id="SSF51984">
    <property type="entry name" value="MurCD N-terminal domain"/>
    <property type="match status" value="1"/>
</dbReference>
<name>A0A5C5S471_9ACTN</name>
<dbReference type="EC" id="6.3.2.9" evidence="9 10"/>
<dbReference type="Pfam" id="PF08245">
    <property type="entry name" value="Mur_ligase_M"/>
    <property type="match status" value="1"/>
</dbReference>
<protein>
    <recommendedName>
        <fullName evidence="9 10">UDP-N-acetylmuramoylalanine--D-glutamate ligase</fullName>
        <ecNumber evidence="9 10">6.3.2.9</ecNumber>
    </recommendedName>
    <alternativeName>
        <fullName evidence="9">D-glutamic acid-adding enzyme</fullName>
    </alternativeName>
    <alternativeName>
        <fullName evidence="9">UDP-N-acetylmuramoyl-L-alanyl-D-glutamate synthetase</fullName>
    </alternativeName>
</protein>
<reference evidence="13 14" key="1">
    <citation type="submission" date="2019-06" db="EMBL/GenBank/DDBJ databases">
        <title>Tsukamurella conjunctivitidis sp. nov., Tsukamurella assacharolytica sp. nov. and Tsukamurella sputae sp. nov. isolated from patients with conjunctivitis, bacteraemia (lymphoma) and respiratory infection (sputum) in Hong Kong.</title>
        <authorList>
            <person name="Teng J.L.L."/>
            <person name="Lee H.H."/>
            <person name="Fong J.Y.H."/>
            <person name="Fok K.M.N."/>
            <person name="Lau S.K.P."/>
            <person name="Woo P.C.Y."/>
        </authorList>
    </citation>
    <scope>NUCLEOTIDE SEQUENCE [LARGE SCALE GENOMIC DNA]</scope>
    <source>
        <strain evidence="13 14">HKU72</strain>
    </source>
</reference>
<comment type="similarity">
    <text evidence="9">Belongs to the MurCDEF family.</text>
</comment>
<dbReference type="InterPro" id="IPR005762">
    <property type="entry name" value="MurD"/>
</dbReference>
<evidence type="ECO:0000313" key="14">
    <source>
        <dbReference type="Proteomes" id="UP000319375"/>
    </source>
</evidence>
<dbReference type="InterPro" id="IPR036565">
    <property type="entry name" value="Mur-like_cat_sf"/>
</dbReference>
<dbReference type="InterPro" id="IPR013221">
    <property type="entry name" value="Mur_ligase_cen"/>
</dbReference>
<keyword evidence="7 9" id="KW-0067">ATP-binding</keyword>
<feature type="domain" description="Mur ligase C-terminal" evidence="11">
    <location>
        <begin position="311"/>
        <end position="392"/>
    </location>
</feature>
<dbReference type="SUPFAM" id="SSF53244">
    <property type="entry name" value="MurD-like peptide ligases, peptide-binding domain"/>
    <property type="match status" value="2"/>
</dbReference>
<keyword evidence="6 9" id="KW-0547">Nucleotide-binding</keyword>
<feature type="binding site" evidence="9">
    <location>
        <begin position="123"/>
        <end position="129"/>
    </location>
    <ligand>
        <name>ATP</name>
        <dbReference type="ChEBI" id="CHEBI:30616"/>
    </ligand>
</feature>
<keyword evidence="9 10" id="KW-0961">Cell wall biogenesis/degradation</keyword>
<accession>A0A5C5S471</accession>
<keyword evidence="4 9" id="KW-0436">Ligase</keyword>
<comment type="pathway">
    <text evidence="2 9 10">Cell wall biogenesis; peptidoglycan biosynthesis.</text>
</comment>
<feature type="domain" description="Mur ligase central" evidence="12">
    <location>
        <begin position="121"/>
        <end position="232"/>
    </location>
</feature>
<dbReference type="RefSeq" id="WP_146486457.1">
    <property type="nucleotide sequence ID" value="NZ_VIGX01000003.1"/>
</dbReference>
<comment type="caution">
    <text evidence="13">The sequence shown here is derived from an EMBL/GenBank/DDBJ whole genome shotgun (WGS) entry which is preliminary data.</text>
</comment>
<dbReference type="SUPFAM" id="SSF53623">
    <property type="entry name" value="MurD-like peptide ligases, catalytic domain"/>
    <property type="match status" value="1"/>
</dbReference>
<comment type="subcellular location">
    <subcellularLocation>
        <location evidence="1 9 10">Cytoplasm</location>
    </subcellularLocation>
</comment>
<evidence type="ECO:0000256" key="2">
    <source>
        <dbReference type="ARBA" id="ARBA00004752"/>
    </source>
</evidence>
<evidence type="ECO:0000256" key="10">
    <source>
        <dbReference type="RuleBase" id="RU003664"/>
    </source>
</evidence>
<evidence type="ECO:0000256" key="5">
    <source>
        <dbReference type="ARBA" id="ARBA00022618"/>
    </source>
</evidence>
<evidence type="ECO:0000256" key="3">
    <source>
        <dbReference type="ARBA" id="ARBA00022490"/>
    </source>
</evidence>
<dbReference type="GO" id="GO:0005737">
    <property type="term" value="C:cytoplasm"/>
    <property type="evidence" value="ECO:0007669"/>
    <property type="project" value="UniProtKB-SubCell"/>
</dbReference>
<evidence type="ECO:0000313" key="13">
    <source>
        <dbReference type="EMBL" id="TWS29423.1"/>
    </source>
</evidence>
<dbReference type="HAMAP" id="MF_00639">
    <property type="entry name" value="MurD"/>
    <property type="match status" value="1"/>
</dbReference>
<comment type="catalytic activity">
    <reaction evidence="9 10">
        <text>UDP-N-acetyl-alpha-D-muramoyl-L-alanine + D-glutamate + ATP = UDP-N-acetyl-alpha-D-muramoyl-L-alanyl-D-glutamate + ADP + phosphate + H(+)</text>
        <dbReference type="Rhea" id="RHEA:16429"/>
        <dbReference type="ChEBI" id="CHEBI:15378"/>
        <dbReference type="ChEBI" id="CHEBI:29986"/>
        <dbReference type="ChEBI" id="CHEBI:30616"/>
        <dbReference type="ChEBI" id="CHEBI:43474"/>
        <dbReference type="ChEBI" id="CHEBI:83898"/>
        <dbReference type="ChEBI" id="CHEBI:83900"/>
        <dbReference type="ChEBI" id="CHEBI:456216"/>
        <dbReference type="EC" id="6.3.2.9"/>
    </reaction>
</comment>
<evidence type="ECO:0000256" key="9">
    <source>
        <dbReference type="HAMAP-Rule" id="MF_00639"/>
    </source>
</evidence>
<evidence type="ECO:0000256" key="4">
    <source>
        <dbReference type="ARBA" id="ARBA00022598"/>
    </source>
</evidence>
<dbReference type="PANTHER" id="PTHR43692:SF1">
    <property type="entry name" value="UDP-N-ACETYLMURAMOYLALANINE--D-GLUTAMATE LIGASE"/>
    <property type="match status" value="1"/>
</dbReference>
<evidence type="ECO:0000256" key="6">
    <source>
        <dbReference type="ARBA" id="ARBA00022741"/>
    </source>
</evidence>
<dbReference type="Gene3D" id="3.40.1190.10">
    <property type="entry name" value="Mur-like, catalytic domain"/>
    <property type="match status" value="1"/>
</dbReference>
<keyword evidence="5 9" id="KW-0132">Cell division</keyword>
<dbReference type="GO" id="GO:0008764">
    <property type="term" value="F:UDP-N-acetylmuramoylalanine-D-glutamate ligase activity"/>
    <property type="evidence" value="ECO:0007669"/>
    <property type="project" value="UniProtKB-UniRule"/>
</dbReference>
<dbReference type="InterPro" id="IPR036615">
    <property type="entry name" value="Mur_ligase_C_dom_sf"/>
</dbReference>
<dbReference type="GO" id="GO:0051301">
    <property type="term" value="P:cell division"/>
    <property type="evidence" value="ECO:0007669"/>
    <property type="project" value="UniProtKB-KW"/>
</dbReference>
<dbReference type="PROSITE" id="PS01011">
    <property type="entry name" value="FOLYLPOLYGLU_SYNT_1"/>
    <property type="match status" value="1"/>
</dbReference>
<dbReference type="InterPro" id="IPR018109">
    <property type="entry name" value="Folylpolyglutamate_synth_CS"/>
</dbReference>
<keyword evidence="9 10" id="KW-0133">Cell shape</keyword>
<dbReference type="OrthoDB" id="9809796at2"/>
<dbReference type="Pfam" id="PF02875">
    <property type="entry name" value="Mur_ligase_C"/>
    <property type="match status" value="1"/>
</dbReference>
<evidence type="ECO:0000256" key="7">
    <source>
        <dbReference type="ARBA" id="ARBA00022840"/>
    </source>
</evidence>
<keyword evidence="9 10" id="KW-0573">Peptidoglycan synthesis</keyword>
<keyword evidence="14" id="KW-1185">Reference proteome</keyword>
<dbReference type="GO" id="GO:0005524">
    <property type="term" value="F:ATP binding"/>
    <property type="evidence" value="ECO:0007669"/>
    <property type="project" value="UniProtKB-UniRule"/>
</dbReference>
<keyword evidence="3 9" id="KW-0963">Cytoplasm</keyword>
<dbReference type="Gene3D" id="3.40.50.720">
    <property type="entry name" value="NAD(P)-binding Rossmann-like Domain"/>
    <property type="match status" value="1"/>
</dbReference>
<dbReference type="NCBIfam" id="TIGR01087">
    <property type="entry name" value="murD"/>
    <property type="match status" value="1"/>
</dbReference>
<evidence type="ECO:0000259" key="11">
    <source>
        <dbReference type="Pfam" id="PF02875"/>
    </source>
</evidence>
<evidence type="ECO:0000256" key="1">
    <source>
        <dbReference type="ARBA" id="ARBA00004496"/>
    </source>
</evidence>